<dbReference type="Proteomes" id="UP000243723">
    <property type="component" value="Unassembled WGS sequence"/>
</dbReference>
<dbReference type="STRING" id="40998.A0A2P7YLE0"/>
<protein>
    <submittedName>
        <fullName evidence="2">Uncharacterized protein</fullName>
    </submittedName>
</protein>
<reference evidence="2 3" key="1">
    <citation type="submission" date="2017-05" db="EMBL/GenBank/DDBJ databases">
        <title>Draft genome sequence of Elsinoe australis.</title>
        <authorList>
            <person name="Cheng Q."/>
        </authorList>
    </citation>
    <scope>NUCLEOTIDE SEQUENCE [LARGE SCALE GENOMIC DNA]</scope>
    <source>
        <strain evidence="2 3">NL1</strain>
    </source>
</reference>
<name>A0A2P7YLE0_9PEZI</name>
<dbReference type="OrthoDB" id="425602at2759"/>
<accession>A0A2P7YLE0</accession>
<dbReference type="AlphaFoldDB" id="A0A2P7YLE0"/>
<feature type="compositionally biased region" description="Polar residues" evidence="1">
    <location>
        <begin position="100"/>
        <end position="136"/>
    </location>
</feature>
<feature type="compositionally biased region" description="Polar residues" evidence="1">
    <location>
        <begin position="27"/>
        <end position="46"/>
    </location>
</feature>
<evidence type="ECO:0000256" key="1">
    <source>
        <dbReference type="SAM" id="MobiDB-lite"/>
    </source>
</evidence>
<organism evidence="2 3">
    <name type="scientific">Elsinoe australis</name>
    <dbReference type="NCBI Taxonomy" id="40998"/>
    <lineage>
        <taxon>Eukaryota</taxon>
        <taxon>Fungi</taxon>
        <taxon>Dikarya</taxon>
        <taxon>Ascomycota</taxon>
        <taxon>Pezizomycotina</taxon>
        <taxon>Dothideomycetes</taxon>
        <taxon>Dothideomycetidae</taxon>
        <taxon>Myriangiales</taxon>
        <taxon>Elsinoaceae</taxon>
        <taxon>Elsinoe</taxon>
    </lineage>
</organism>
<evidence type="ECO:0000313" key="3">
    <source>
        <dbReference type="Proteomes" id="UP000243723"/>
    </source>
</evidence>
<feature type="region of interest" description="Disordered" evidence="1">
    <location>
        <begin position="27"/>
        <end position="171"/>
    </location>
</feature>
<evidence type="ECO:0000313" key="2">
    <source>
        <dbReference type="EMBL" id="PSK36774.1"/>
    </source>
</evidence>
<proteinExistence type="predicted"/>
<feature type="compositionally biased region" description="Basic residues" evidence="1">
    <location>
        <begin position="143"/>
        <end position="154"/>
    </location>
</feature>
<keyword evidence="3" id="KW-1185">Reference proteome</keyword>
<gene>
    <name evidence="2" type="ORF">B9Z65_1957</name>
</gene>
<comment type="caution">
    <text evidence="2">The sequence shown here is derived from an EMBL/GenBank/DDBJ whole genome shotgun (WGS) entry which is preliminary data.</text>
</comment>
<dbReference type="EMBL" id="NHZQ01000419">
    <property type="protein sequence ID" value="PSK36774.1"/>
    <property type="molecule type" value="Genomic_DNA"/>
</dbReference>
<sequence length="369" mass="40005">MATPMSTPRQPFAELSGHRLQHLTSVKNRQNGVFSTPTANAKSPLSNMIKASPSPVSTSKKRAFEPSPTFEDGDSENVDPSLFLSPTKKTKGTNGLLKPSSFSVSRPAPMNTSLLRKSLAPTTPRANISTPRTPNTAPAGRSPPRKKLDPKRRISAPYTRIDPPSSHRKPKDAAVNIPFFSFEEALAGSLHKPAAPTVAAAPSVPKPDVLPGMPKSWFFAIHEDTPDQEAENLMEHSTKVLDLSSDEEGSGAKEDRGKENVAPADFVAPVAAAVQGAERKGKGKKVVRRRKVVKVDEMDDGERTPLGEVEREDFFPEGVKGDEVVVVDGEREEVAVEKKKKEEVREEVVEALPAVQAKGEAEDIVIFED</sequence>